<dbReference type="InterPro" id="IPR006652">
    <property type="entry name" value="Kelch_1"/>
</dbReference>
<dbReference type="AlphaFoldDB" id="A0A3S5A7C4"/>
<proteinExistence type="predicted"/>
<evidence type="ECO:0000313" key="2">
    <source>
        <dbReference type="EMBL" id="VEL29707.1"/>
    </source>
</evidence>
<sequence>MHISPFSLLYAVGGYDGDRRLDSVERYDPEIDQWTCVASLNTARSGPGKFLYIRLVKY</sequence>
<evidence type="ECO:0000256" key="1">
    <source>
        <dbReference type="ARBA" id="ARBA00022441"/>
    </source>
</evidence>
<dbReference type="SUPFAM" id="SSF117281">
    <property type="entry name" value="Kelch motif"/>
    <property type="match status" value="1"/>
</dbReference>
<gene>
    <name evidence="2" type="ORF">PXEA_LOCUS23147</name>
</gene>
<organism evidence="2 3">
    <name type="scientific">Protopolystoma xenopodis</name>
    <dbReference type="NCBI Taxonomy" id="117903"/>
    <lineage>
        <taxon>Eukaryota</taxon>
        <taxon>Metazoa</taxon>
        <taxon>Spiralia</taxon>
        <taxon>Lophotrochozoa</taxon>
        <taxon>Platyhelminthes</taxon>
        <taxon>Monogenea</taxon>
        <taxon>Polyopisthocotylea</taxon>
        <taxon>Polystomatidea</taxon>
        <taxon>Polystomatidae</taxon>
        <taxon>Protopolystoma</taxon>
    </lineage>
</organism>
<accession>A0A3S5A7C4</accession>
<dbReference type="EMBL" id="CAAALY010105487">
    <property type="protein sequence ID" value="VEL29707.1"/>
    <property type="molecule type" value="Genomic_DNA"/>
</dbReference>
<evidence type="ECO:0000313" key="3">
    <source>
        <dbReference type="Proteomes" id="UP000784294"/>
    </source>
</evidence>
<dbReference type="SMART" id="SM00612">
    <property type="entry name" value="Kelch"/>
    <property type="match status" value="1"/>
</dbReference>
<dbReference type="OrthoDB" id="6264324at2759"/>
<keyword evidence="1" id="KW-0880">Kelch repeat</keyword>
<dbReference type="InterPro" id="IPR015915">
    <property type="entry name" value="Kelch-typ_b-propeller"/>
</dbReference>
<protein>
    <submittedName>
        <fullName evidence="2">Uncharacterized protein</fullName>
    </submittedName>
</protein>
<keyword evidence="3" id="KW-1185">Reference proteome</keyword>
<reference evidence="2" key="1">
    <citation type="submission" date="2018-11" db="EMBL/GenBank/DDBJ databases">
        <authorList>
            <consortium name="Pathogen Informatics"/>
        </authorList>
    </citation>
    <scope>NUCLEOTIDE SEQUENCE</scope>
</reference>
<dbReference type="Pfam" id="PF01344">
    <property type="entry name" value="Kelch_1"/>
    <property type="match status" value="1"/>
</dbReference>
<dbReference type="Gene3D" id="2.120.10.80">
    <property type="entry name" value="Kelch-type beta propeller"/>
    <property type="match status" value="1"/>
</dbReference>
<name>A0A3S5A7C4_9PLAT</name>
<dbReference type="Proteomes" id="UP000784294">
    <property type="component" value="Unassembled WGS sequence"/>
</dbReference>
<comment type="caution">
    <text evidence="2">The sequence shown here is derived from an EMBL/GenBank/DDBJ whole genome shotgun (WGS) entry which is preliminary data.</text>
</comment>